<dbReference type="Proteomes" id="UP000748752">
    <property type="component" value="Unassembled WGS sequence"/>
</dbReference>
<evidence type="ECO:0008006" key="3">
    <source>
        <dbReference type="Google" id="ProtNLM"/>
    </source>
</evidence>
<dbReference type="RefSeq" id="WP_200234042.1">
    <property type="nucleotide sequence ID" value="NZ_NRRV01000005.1"/>
</dbReference>
<evidence type="ECO:0000313" key="1">
    <source>
        <dbReference type="EMBL" id="MBK1629756.1"/>
    </source>
</evidence>
<dbReference type="EMBL" id="NRRV01000005">
    <property type="protein sequence ID" value="MBK1629756.1"/>
    <property type="molecule type" value="Genomic_DNA"/>
</dbReference>
<sequence length="306" mass="34536">MIYIVRRQSPDWHELATTFSRDGTFDAGALLPSPLPIGFPANLLELVALWNATFCLDFFTVRARIADIAEENWQSLDGVAVYQQREIGNIAQAMIAAGRGAVCFVDDDDWFAPRLATVLKGLSRSKSHIVRWAAPLYDGKLYVRFAPRFFGKWAARSYEWASARNWARALYERVFRALARRPNFGEFLPSDLVLMTNNYAVQARYVSEMQSIACLRDHVEAALLVQRTNLKLRSLPNEWLSLTNKHPCSAGVLGRADNSDDTEAWLKTHVRRFADAATAFRAPSELAWAEPLIRATGHVFRDACPT</sequence>
<name>A0ABS1CEA6_9GAMM</name>
<proteinExistence type="predicted"/>
<organism evidence="1 2">
    <name type="scientific">Thiohalocapsa halophila</name>
    <dbReference type="NCBI Taxonomy" id="69359"/>
    <lineage>
        <taxon>Bacteria</taxon>
        <taxon>Pseudomonadati</taxon>
        <taxon>Pseudomonadota</taxon>
        <taxon>Gammaproteobacteria</taxon>
        <taxon>Chromatiales</taxon>
        <taxon>Chromatiaceae</taxon>
        <taxon>Thiohalocapsa</taxon>
    </lineage>
</organism>
<keyword evidence="2" id="KW-1185">Reference proteome</keyword>
<protein>
    <recommendedName>
        <fullName evidence="3">Glycosyltransferase family 2 protein</fullName>
    </recommendedName>
</protein>
<evidence type="ECO:0000313" key="2">
    <source>
        <dbReference type="Proteomes" id="UP000748752"/>
    </source>
</evidence>
<reference evidence="1 2" key="1">
    <citation type="journal article" date="2020" name="Microorganisms">
        <title>Osmotic Adaptation and Compatible Solute Biosynthesis of Phototrophic Bacteria as Revealed from Genome Analyses.</title>
        <authorList>
            <person name="Imhoff J.F."/>
            <person name="Rahn T."/>
            <person name="Kunzel S."/>
            <person name="Keller A."/>
            <person name="Neulinger S.C."/>
        </authorList>
    </citation>
    <scope>NUCLEOTIDE SEQUENCE [LARGE SCALE GENOMIC DNA]</scope>
    <source>
        <strain evidence="1 2">DSM 6210</strain>
    </source>
</reference>
<accession>A0ABS1CEA6</accession>
<comment type="caution">
    <text evidence="1">The sequence shown here is derived from an EMBL/GenBank/DDBJ whole genome shotgun (WGS) entry which is preliminary data.</text>
</comment>
<gene>
    <name evidence="1" type="ORF">CKO31_03170</name>
</gene>